<evidence type="ECO:0000256" key="2">
    <source>
        <dbReference type="ARBA" id="ARBA00022475"/>
    </source>
</evidence>
<feature type="transmembrane region" description="Helical" evidence="7">
    <location>
        <begin position="181"/>
        <end position="205"/>
    </location>
</feature>
<protein>
    <recommendedName>
        <fullName evidence="7">TRAP transporter large permease protein</fullName>
    </recommendedName>
</protein>
<keyword evidence="2" id="KW-1003">Cell membrane</keyword>
<feature type="transmembrane region" description="Helical" evidence="7">
    <location>
        <begin position="145"/>
        <end position="169"/>
    </location>
</feature>
<evidence type="ECO:0000256" key="3">
    <source>
        <dbReference type="ARBA" id="ARBA00022519"/>
    </source>
</evidence>
<dbReference type="RefSeq" id="WP_071974177.1">
    <property type="nucleotide sequence ID" value="NZ_CP018080.1"/>
</dbReference>
<keyword evidence="3 7" id="KW-0997">Cell inner membrane</keyword>
<evidence type="ECO:0000313" key="10">
    <source>
        <dbReference type="Proteomes" id="UP000181897"/>
    </source>
</evidence>
<dbReference type="PANTHER" id="PTHR33362">
    <property type="entry name" value="SIALIC ACID TRAP TRANSPORTER PERMEASE PROTEIN SIAT-RELATED"/>
    <property type="match status" value="1"/>
</dbReference>
<keyword evidence="5 7" id="KW-1133">Transmembrane helix</keyword>
<sequence length="443" mass="47000">MFSDLVGIETVTTMLFLCMLVLMVLGLPLAFCLGGTAVVFGFLFWGPQSAYVIMLKAGNTMNETVLVAVPLFVFMGYMLERAGIADQLFGSIRTWLGGTPGSLASTTILGCTVVAAMSGISTTGVLMMGIIALPAMISRGYDGRLAMGSIMAGGALGALIPPSITFIVYSTISDVSIGRLFLGGLLPGLLLSSLFIGYITITCMLKPARGPAIPKEDRPPLSEKLRSLKDLVLPIVLIVGVLGSMFVGIATPTEAAAVGAFGAIVSALVARRLNWSTLSYCSLNTFGTIAMVMWIVFSANVFASVYQGLGAAHFIQSLMTDWNVHPIVVIILIQIIWILLGALMDSLSILMITGPIFVPVAVALGYDPLLLGVLFVLTSEIGYLSPPFGVNLFVMRSITSSDEVPMTDIYASVIPFIILQIIGLILVMSFPMIATWLPDLVFG</sequence>
<keyword evidence="7" id="KW-0813">Transport</keyword>
<evidence type="ECO:0000256" key="5">
    <source>
        <dbReference type="ARBA" id="ARBA00022989"/>
    </source>
</evidence>
<accession>A0A1J0WNI2</accession>
<feature type="transmembrane region" description="Helical" evidence="7">
    <location>
        <begin position="255"/>
        <end position="273"/>
    </location>
</feature>
<feature type="transmembrane region" description="Helical" evidence="7">
    <location>
        <begin position="285"/>
        <end position="306"/>
    </location>
</feature>
<dbReference type="KEGG" id="suam:BOO69_20050"/>
<reference evidence="9 10" key="1">
    <citation type="submission" date="2016-11" db="EMBL/GenBank/DDBJ databases">
        <title>Complete genome sequence of Sulfitobacter sp. AM1-D1, a toxic bacteria associated with marine dinoflagellate Alexandrium minutum in East China Sea.</title>
        <authorList>
            <person name="Yang Q."/>
            <person name="Zhang X."/>
            <person name="Tian X."/>
        </authorList>
    </citation>
    <scope>NUCLEOTIDE SEQUENCE [LARGE SCALE GENOMIC DNA]</scope>
    <source>
        <strain evidence="9 10">AM1-D1</strain>
        <plasmid evidence="9 10">unnamed4</plasmid>
    </source>
</reference>
<keyword evidence="6 7" id="KW-0472">Membrane</keyword>
<dbReference type="InterPro" id="IPR004681">
    <property type="entry name" value="TRAP_DctM"/>
</dbReference>
<feature type="transmembrane region" description="Helical" evidence="7">
    <location>
        <begin position="65"/>
        <end position="84"/>
    </location>
</feature>
<feature type="transmembrane region" description="Helical" evidence="7">
    <location>
        <begin position="231"/>
        <end position="249"/>
    </location>
</feature>
<dbReference type="GO" id="GO:0005886">
    <property type="term" value="C:plasma membrane"/>
    <property type="evidence" value="ECO:0007669"/>
    <property type="project" value="UniProtKB-SubCell"/>
</dbReference>
<proteinExistence type="inferred from homology"/>
<feature type="transmembrane region" description="Helical" evidence="7">
    <location>
        <begin position="326"/>
        <end position="344"/>
    </location>
</feature>
<comment type="subcellular location">
    <subcellularLocation>
        <location evidence="1 7">Cell inner membrane</location>
        <topology evidence="1 7">Multi-pass membrane protein</topology>
    </subcellularLocation>
</comment>
<evidence type="ECO:0000256" key="6">
    <source>
        <dbReference type="ARBA" id="ARBA00023136"/>
    </source>
</evidence>
<evidence type="ECO:0000256" key="1">
    <source>
        <dbReference type="ARBA" id="ARBA00004429"/>
    </source>
</evidence>
<feature type="transmembrane region" description="Helical" evidence="7">
    <location>
        <begin position="12"/>
        <end position="45"/>
    </location>
</feature>
<comment type="caution">
    <text evidence="7">Lacks conserved residue(s) required for the propagation of feature annotation.</text>
</comment>
<gene>
    <name evidence="9" type="ORF">BOO69_20050</name>
</gene>
<keyword evidence="10" id="KW-1185">Reference proteome</keyword>
<dbReference type="GO" id="GO:0022857">
    <property type="term" value="F:transmembrane transporter activity"/>
    <property type="evidence" value="ECO:0007669"/>
    <property type="project" value="UniProtKB-UniRule"/>
</dbReference>
<comment type="similarity">
    <text evidence="7">Belongs to the TRAP transporter large permease family.</text>
</comment>
<evidence type="ECO:0000256" key="4">
    <source>
        <dbReference type="ARBA" id="ARBA00022692"/>
    </source>
</evidence>
<feature type="transmembrane region" description="Helical" evidence="7">
    <location>
        <begin position="104"/>
        <end position="133"/>
    </location>
</feature>
<keyword evidence="4 7" id="KW-0812">Transmembrane</keyword>
<dbReference type="EMBL" id="CP018080">
    <property type="protein sequence ID" value="APE45866.1"/>
    <property type="molecule type" value="Genomic_DNA"/>
</dbReference>
<evidence type="ECO:0000259" key="8">
    <source>
        <dbReference type="Pfam" id="PF06808"/>
    </source>
</evidence>
<evidence type="ECO:0000313" key="9">
    <source>
        <dbReference type="EMBL" id="APE45866.1"/>
    </source>
</evidence>
<dbReference type="PIRSF" id="PIRSF006066">
    <property type="entry name" value="HI0050"/>
    <property type="match status" value="1"/>
</dbReference>
<organism evidence="9 10">
    <name type="scientific">Sulfitobacter alexandrii</name>
    <dbReference type="NCBI Taxonomy" id="1917485"/>
    <lineage>
        <taxon>Bacteria</taxon>
        <taxon>Pseudomonadati</taxon>
        <taxon>Pseudomonadota</taxon>
        <taxon>Alphaproteobacteria</taxon>
        <taxon>Rhodobacterales</taxon>
        <taxon>Roseobacteraceae</taxon>
        <taxon>Sulfitobacter</taxon>
    </lineage>
</organism>
<dbReference type="PANTHER" id="PTHR33362:SF7">
    <property type="entry name" value="SLL1103 PROTEIN"/>
    <property type="match status" value="1"/>
</dbReference>
<comment type="subunit">
    <text evidence="7">The complex comprises the extracytoplasmic solute receptor protein and the two transmembrane proteins.</text>
</comment>
<feature type="transmembrane region" description="Helical" evidence="7">
    <location>
        <begin position="409"/>
        <end position="437"/>
    </location>
</feature>
<evidence type="ECO:0000256" key="7">
    <source>
        <dbReference type="RuleBase" id="RU369079"/>
    </source>
</evidence>
<name>A0A1J0WNI2_9RHOB</name>
<dbReference type="NCBIfam" id="TIGR00786">
    <property type="entry name" value="dctM"/>
    <property type="match status" value="1"/>
</dbReference>
<dbReference type="InterPro" id="IPR010656">
    <property type="entry name" value="DctM"/>
</dbReference>
<feature type="domain" description="TRAP C4-dicarboxylate transport system permease DctM subunit" evidence="8">
    <location>
        <begin position="16"/>
        <end position="432"/>
    </location>
</feature>
<comment type="function">
    <text evidence="7">Part of the tripartite ATP-independent periplasmic (TRAP) transport system.</text>
</comment>
<dbReference type="Proteomes" id="UP000181897">
    <property type="component" value="Plasmid unnamed4"/>
</dbReference>
<geneLocation type="plasmid" evidence="9 10">
    <name>unnamed4</name>
</geneLocation>
<dbReference type="OrthoDB" id="7339120at2"/>
<keyword evidence="9" id="KW-0614">Plasmid</keyword>
<dbReference type="AlphaFoldDB" id="A0A1J0WNI2"/>
<dbReference type="Pfam" id="PF06808">
    <property type="entry name" value="DctM"/>
    <property type="match status" value="1"/>
</dbReference>